<evidence type="ECO:0000259" key="16">
    <source>
        <dbReference type="Pfam" id="PF00425"/>
    </source>
</evidence>
<evidence type="ECO:0000256" key="5">
    <source>
        <dbReference type="ARBA" id="ARBA00012266"/>
    </source>
</evidence>
<evidence type="ECO:0000256" key="14">
    <source>
        <dbReference type="ARBA" id="ARBA00047683"/>
    </source>
</evidence>
<evidence type="ECO:0000313" key="18">
    <source>
        <dbReference type="EMBL" id="OAQ20962.1"/>
    </source>
</evidence>
<dbReference type="UniPathway" id="UPA00035">
    <property type="reaction ID" value="UER00040"/>
</dbReference>
<evidence type="ECO:0000256" key="13">
    <source>
        <dbReference type="ARBA" id="ARBA00025634"/>
    </source>
</evidence>
<dbReference type="PANTHER" id="PTHR11236:SF48">
    <property type="entry name" value="ISOCHORISMATE SYNTHASE MENF"/>
    <property type="match status" value="1"/>
</dbReference>
<dbReference type="GO" id="GO:0046872">
    <property type="term" value="F:metal ion binding"/>
    <property type="evidence" value="ECO:0007669"/>
    <property type="project" value="UniProtKB-KW"/>
</dbReference>
<keyword evidence="19" id="KW-1185">Reference proteome</keyword>
<keyword evidence="11 15" id="KW-0057">Aromatic amino acid biosynthesis</keyword>
<dbReference type="Pfam" id="PF04715">
    <property type="entry name" value="Anth_synt_I_N"/>
    <property type="match status" value="1"/>
</dbReference>
<comment type="function">
    <text evidence="13 15">Part of a heterotetrameric complex that catalyzes the two-step biosynthesis of anthranilate, an intermediate in the biosynthesis of L-tryptophan. In the first step, the glutamine-binding beta subunit (TrpG) of anthranilate synthase (AS) provides the glutamine amidotransferase activity which generates ammonia as a substrate that, along with chorismate, is used in the second step, catalyzed by the large alpha subunit of AS (TrpE) to produce anthranilate. In the absence of TrpG, TrpE can synthesize anthranilate directly from chorismate and high concentrations of ammonia.</text>
</comment>
<comment type="similarity">
    <text evidence="3 15">Belongs to the anthranilate synthase component I family.</text>
</comment>
<evidence type="ECO:0000256" key="3">
    <source>
        <dbReference type="ARBA" id="ARBA00009562"/>
    </source>
</evidence>
<dbReference type="EC" id="4.1.3.27" evidence="5 15"/>
<keyword evidence="10 15" id="KW-0460">Magnesium</keyword>
<proteinExistence type="inferred from homology"/>
<feature type="domain" description="Anthranilate synthase component I N-terminal" evidence="17">
    <location>
        <begin position="31"/>
        <end position="169"/>
    </location>
</feature>
<name>A0A179D690_9BACT</name>
<comment type="pathway">
    <text evidence="2 15">Amino-acid biosynthesis; L-tryptophan biosynthesis; L-tryptophan from chorismate: step 1/5.</text>
</comment>
<dbReference type="InterPro" id="IPR015890">
    <property type="entry name" value="Chorismate_C"/>
</dbReference>
<evidence type="ECO:0000313" key="19">
    <source>
        <dbReference type="Proteomes" id="UP000078390"/>
    </source>
</evidence>
<dbReference type="Pfam" id="PF00425">
    <property type="entry name" value="Chorismate_bind"/>
    <property type="match status" value="1"/>
</dbReference>
<dbReference type="PATRIC" id="fig|999894.6.peg.884"/>
<dbReference type="PANTHER" id="PTHR11236">
    <property type="entry name" value="AMINOBENZOATE/ANTHRANILATE SYNTHASE"/>
    <property type="match status" value="1"/>
</dbReference>
<evidence type="ECO:0000256" key="9">
    <source>
        <dbReference type="ARBA" id="ARBA00022822"/>
    </source>
</evidence>
<dbReference type="SUPFAM" id="SSF56322">
    <property type="entry name" value="ADC synthase"/>
    <property type="match status" value="1"/>
</dbReference>
<dbReference type="NCBIfam" id="TIGR00564">
    <property type="entry name" value="trpE_most"/>
    <property type="match status" value="1"/>
</dbReference>
<gene>
    <name evidence="15" type="primary">trpE</name>
    <name evidence="18" type="ORF">TDIS_0888</name>
</gene>
<comment type="catalytic activity">
    <reaction evidence="14 15">
        <text>chorismate + L-glutamine = anthranilate + pyruvate + L-glutamate + H(+)</text>
        <dbReference type="Rhea" id="RHEA:21732"/>
        <dbReference type="ChEBI" id="CHEBI:15361"/>
        <dbReference type="ChEBI" id="CHEBI:15378"/>
        <dbReference type="ChEBI" id="CHEBI:16567"/>
        <dbReference type="ChEBI" id="CHEBI:29748"/>
        <dbReference type="ChEBI" id="CHEBI:29985"/>
        <dbReference type="ChEBI" id="CHEBI:58359"/>
        <dbReference type="EC" id="4.1.3.27"/>
    </reaction>
</comment>
<dbReference type="STRING" id="999894.TDIS_0888"/>
<evidence type="ECO:0000256" key="12">
    <source>
        <dbReference type="ARBA" id="ARBA00023239"/>
    </source>
</evidence>
<evidence type="ECO:0000256" key="2">
    <source>
        <dbReference type="ARBA" id="ARBA00004873"/>
    </source>
</evidence>
<dbReference type="InterPro" id="IPR005801">
    <property type="entry name" value="ADC_synthase"/>
</dbReference>
<dbReference type="PRINTS" id="PR00095">
    <property type="entry name" value="ANTSNTHASEI"/>
</dbReference>
<evidence type="ECO:0000256" key="15">
    <source>
        <dbReference type="RuleBase" id="RU364045"/>
    </source>
</evidence>
<feature type="domain" description="Chorismate-utilising enzyme C-terminal" evidence="16">
    <location>
        <begin position="225"/>
        <end position="478"/>
    </location>
</feature>
<dbReference type="Proteomes" id="UP000078390">
    <property type="component" value="Unassembled WGS sequence"/>
</dbReference>
<dbReference type="AlphaFoldDB" id="A0A179D690"/>
<dbReference type="InterPro" id="IPR019999">
    <property type="entry name" value="Anth_synth_I-like"/>
</dbReference>
<evidence type="ECO:0000256" key="7">
    <source>
        <dbReference type="ARBA" id="ARBA00022605"/>
    </source>
</evidence>
<dbReference type="GO" id="GO:0004049">
    <property type="term" value="F:anthranilate synthase activity"/>
    <property type="evidence" value="ECO:0007669"/>
    <property type="project" value="UniProtKB-EC"/>
</dbReference>
<keyword evidence="8 15" id="KW-0479">Metal-binding</keyword>
<evidence type="ECO:0000256" key="11">
    <source>
        <dbReference type="ARBA" id="ARBA00023141"/>
    </source>
</evidence>
<dbReference type="RefSeq" id="WP_068669723.1">
    <property type="nucleotide sequence ID" value="NZ_LWLG01000004.1"/>
</dbReference>
<accession>A0A179D690</accession>
<sequence length="494" mass="56116">MFPEVFPSKREFVRFAETANLVPVYTELLVDLETPISLFYKAFTGHYGFLLESLEGGEKWARYSFIGLNPFLVFRSKGRQVTLLDRHGETTREVQDPLETLKEILSRFRPASLPELPRFFGGAVGFISYDMIRFIERLPDFSPDTAGFSDLHFMFPEILLVYDRLRHVLQVIYNARIEPGISLEALYERARAELAATVARVRGPLIYPPVVEGREEVELRPEIEKEQFKEMVRRAKDYIAAGDVIQVVLSQRFSGRSHLPPFAIYRALRKINPSPYLFFLRMADETLIGSSPEILVRVEDRQVETRPIAGTRPRGRTETEDVALAEDLLHDPKERAEHLMLVDLGRNDLGRVCTYGSVDVYELMVIERYSHVMHLVSGVRGELSPDKDMFDVFRAAFPAGTVSGAPKIRAMEIIEELEPTKRGPYAGAVGYFGFSGNMDLCITIRTLFQKGDQLYLQAGAGIVADSDPEREYEETLNKARGMMKALEMVKKGVV</sequence>
<dbReference type="Gene3D" id="3.60.120.10">
    <property type="entry name" value="Anthranilate synthase"/>
    <property type="match status" value="1"/>
</dbReference>
<evidence type="ECO:0000259" key="17">
    <source>
        <dbReference type="Pfam" id="PF04715"/>
    </source>
</evidence>
<dbReference type="InterPro" id="IPR006805">
    <property type="entry name" value="Anth_synth_I_N"/>
</dbReference>
<evidence type="ECO:0000256" key="4">
    <source>
        <dbReference type="ARBA" id="ARBA00011575"/>
    </source>
</evidence>
<comment type="caution">
    <text evidence="18">The sequence shown here is derived from an EMBL/GenBank/DDBJ whole genome shotgun (WGS) entry which is preliminary data.</text>
</comment>
<protein>
    <recommendedName>
        <fullName evidence="6 15">Anthranilate synthase component 1</fullName>
        <ecNumber evidence="5 15">4.1.3.27</ecNumber>
    </recommendedName>
</protein>
<comment type="subunit">
    <text evidence="4 15">Heterotetramer consisting of two non-identical subunits: a beta subunit (TrpG) and a large alpha subunit (TrpE).</text>
</comment>
<comment type="cofactor">
    <cofactor evidence="1 15">
        <name>Mg(2+)</name>
        <dbReference type="ChEBI" id="CHEBI:18420"/>
    </cofactor>
</comment>
<evidence type="ECO:0000256" key="10">
    <source>
        <dbReference type="ARBA" id="ARBA00022842"/>
    </source>
</evidence>
<dbReference type="GO" id="GO:0000162">
    <property type="term" value="P:L-tryptophan biosynthetic process"/>
    <property type="evidence" value="ECO:0007669"/>
    <property type="project" value="UniProtKB-UniPathway"/>
</dbReference>
<dbReference type="OrthoDB" id="9803598at2"/>
<keyword evidence="9 15" id="KW-0822">Tryptophan biosynthesis</keyword>
<evidence type="ECO:0000256" key="1">
    <source>
        <dbReference type="ARBA" id="ARBA00001946"/>
    </source>
</evidence>
<reference evidence="18 19" key="1">
    <citation type="submission" date="2016-04" db="EMBL/GenBank/DDBJ databases">
        <title>Genome analysis of Thermosulfurimonas dismutans, the first thermophilic sulfur-disproportionating bacterium of the phylum Thermodesulfobacteria.</title>
        <authorList>
            <person name="Mardanov A.V."/>
            <person name="Beletsky A.V."/>
            <person name="Kadnikov V.V."/>
            <person name="Slobodkin A.I."/>
            <person name="Ravin N.V."/>
        </authorList>
    </citation>
    <scope>NUCLEOTIDE SEQUENCE [LARGE SCALE GENOMIC DNA]</scope>
    <source>
        <strain evidence="18 19">S95</strain>
    </source>
</reference>
<dbReference type="EMBL" id="LWLG01000004">
    <property type="protein sequence ID" value="OAQ20962.1"/>
    <property type="molecule type" value="Genomic_DNA"/>
</dbReference>
<evidence type="ECO:0000256" key="8">
    <source>
        <dbReference type="ARBA" id="ARBA00022723"/>
    </source>
</evidence>
<evidence type="ECO:0000256" key="6">
    <source>
        <dbReference type="ARBA" id="ARBA00020653"/>
    </source>
</evidence>
<dbReference type="InterPro" id="IPR005256">
    <property type="entry name" value="Anth_synth_I_PabB"/>
</dbReference>
<keyword evidence="12 15" id="KW-0456">Lyase</keyword>
<organism evidence="18 19">
    <name type="scientific">Thermosulfurimonas dismutans</name>
    <dbReference type="NCBI Taxonomy" id="999894"/>
    <lineage>
        <taxon>Bacteria</taxon>
        <taxon>Pseudomonadati</taxon>
        <taxon>Thermodesulfobacteriota</taxon>
        <taxon>Thermodesulfobacteria</taxon>
        <taxon>Thermodesulfobacteriales</taxon>
        <taxon>Thermodesulfobacteriaceae</taxon>
        <taxon>Thermosulfurimonas</taxon>
    </lineage>
</organism>
<keyword evidence="7 15" id="KW-0028">Amino-acid biosynthesis</keyword>